<dbReference type="EMBL" id="AP024110">
    <property type="protein sequence ID" value="BCM24529.1"/>
    <property type="molecule type" value="Genomic_DNA"/>
</dbReference>
<dbReference type="PANTHER" id="PTHR30126:SF5">
    <property type="entry name" value="HTH-TYPE TRANSCRIPTIONAL ACTIVATOR CMPR"/>
    <property type="match status" value="1"/>
</dbReference>
<dbReference type="Pfam" id="PF00126">
    <property type="entry name" value="HTH_1"/>
    <property type="match status" value="1"/>
</dbReference>
<dbReference type="PANTHER" id="PTHR30126">
    <property type="entry name" value="HTH-TYPE TRANSCRIPTIONAL REGULATOR"/>
    <property type="match status" value="1"/>
</dbReference>
<dbReference type="Gene3D" id="3.40.190.290">
    <property type="match status" value="1"/>
</dbReference>
<dbReference type="InterPro" id="IPR036388">
    <property type="entry name" value="WH-like_DNA-bd_sf"/>
</dbReference>
<proteinExistence type="inferred from homology"/>
<dbReference type="InterPro" id="IPR036390">
    <property type="entry name" value="WH_DNA-bd_sf"/>
</dbReference>
<keyword evidence="7" id="KW-1185">Reference proteome</keyword>
<dbReference type="InterPro" id="IPR000847">
    <property type="entry name" value="LysR_HTH_N"/>
</dbReference>
<sequence length="297" mass="33107">MNITFRQMNVFLAVAQLKSITAAAEACYVTQPTVSMQMKELTDTIGLPLYEQIGKRLHLTEAGESLAETAQAMTEEWSRFEQTIEAMKGHKKGRLRVAVASTAKYFVPRILGDFCHAYPEVDISLEVLNRDGVVQRLKENADDLYIMSIPPEDMALEKQAFMENPLVVIAPINHALAYQTGLSLKSLENESFVLRERGSGTRLACNRHFEEHQFKPKVRLELGSNEAIKQAVAGDLGLGVISRHALAGKAENEGLAVLDIETFPIHANWWLLYPQGKKLSPIAKEFIAHLQATAHKL</sequence>
<dbReference type="PROSITE" id="PS50931">
    <property type="entry name" value="HTH_LYSR"/>
    <property type="match status" value="1"/>
</dbReference>
<dbReference type="GO" id="GO:0003700">
    <property type="term" value="F:DNA-binding transcription factor activity"/>
    <property type="evidence" value="ECO:0007669"/>
    <property type="project" value="InterPro"/>
</dbReference>
<evidence type="ECO:0000313" key="6">
    <source>
        <dbReference type="EMBL" id="BCM24529.1"/>
    </source>
</evidence>
<dbReference type="RefSeq" id="WP_221765051.1">
    <property type="nucleotide sequence ID" value="NZ_AP024110.1"/>
</dbReference>
<keyword evidence="3" id="KW-0238">DNA-binding</keyword>
<keyword evidence="2" id="KW-0805">Transcription regulation</keyword>
<evidence type="ECO:0000259" key="5">
    <source>
        <dbReference type="PROSITE" id="PS50931"/>
    </source>
</evidence>
<keyword evidence="4" id="KW-0804">Transcription</keyword>
<evidence type="ECO:0000313" key="7">
    <source>
        <dbReference type="Proteomes" id="UP000826722"/>
    </source>
</evidence>
<dbReference type="Proteomes" id="UP000826722">
    <property type="component" value="Chromosome"/>
</dbReference>
<dbReference type="Gene3D" id="1.10.10.10">
    <property type="entry name" value="Winged helix-like DNA-binding domain superfamily/Winged helix DNA-binding domain"/>
    <property type="match status" value="1"/>
</dbReference>
<dbReference type="GO" id="GO:0000976">
    <property type="term" value="F:transcription cis-regulatory region binding"/>
    <property type="evidence" value="ECO:0007669"/>
    <property type="project" value="TreeGrafter"/>
</dbReference>
<dbReference type="SUPFAM" id="SSF53850">
    <property type="entry name" value="Periplasmic binding protein-like II"/>
    <property type="match status" value="1"/>
</dbReference>
<comment type="similarity">
    <text evidence="1">Belongs to the LysR transcriptional regulatory family.</text>
</comment>
<dbReference type="CDD" id="cd08419">
    <property type="entry name" value="PBP2_CbbR_RubisCO_like"/>
    <property type="match status" value="1"/>
</dbReference>
<feature type="domain" description="HTH lysR-type" evidence="5">
    <location>
        <begin position="3"/>
        <end position="60"/>
    </location>
</feature>
<gene>
    <name evidence="6" type="ORF">ZMTM_07880</name>
</gene>
<evidence type="ECO:0000256" key="4">
    <source>
        <dbReference type="ARBA" id="ARBA00023163"/>
    </source>
</evidence>
<dbReference type="AlphaFoldDB" id="A0A8D5FYK7"/>
<evidence type="ECO:0000256" key="3">
    <source>
        <dbReference type="ARBA" id="ARBA00023125"/>
    </source>
</evidence>
<protein>
    <submittedName>
        <fullName evidence="6">LysR family transcriptional regulator</fullName>
    </submittedName>
</protein>
<dbReference type="Pfam" id="PF03466">
    <property type="entry name" value="LysR_substrate"/>
    <property type="match status" value="1"/>
</dbReference>
<dbReference type="KEGG" id="mpau:ZMTM_07880"/>
<evidence type="ECO:0000256" key="1">
    <source>
        <dbReference type="ARBA" id="ARBA00009437"/>
    </source>
</evidence>
<dbReference type="InterPro" id="IPR005119">
    <property type="entry name" value="LysR_subst-bd"/>
</dbReference>
<accession>A0A8D5FYK7</accession>
<dbReference type="PRINTS" id="PR00039">
    <property type="entry name" value="HTHLYSR"/>
</dbReference>
<evidence type="ECO:0000256" key="2">
    <source>
        <dbReference type="ARBA" id="ARBA00023015"/>
    </source>
</evidence>
<dbReference type="SUPFAM" id="SSF46785">
    <property type="entry name" value="Winged helix' DNA-binding domain"/>
    <property type="match status" value="1"/>
</dbReference>
<reference evidence="6" key="1">
    <citation type="journal article" date="2021" name="Arch. Microbiol.">
        <title>Methyloradius palustris gen. nov., sp. nov., a methanol-oxidizing bacterium isolated from snow.</title>
        <authorList>
            <person name="Miyadera T."/>
            <person name="Kojima H."/>
            <person name="Fukui M."/>
        </authorList>
    </citation>
    <scope>NUCLEOTIDE SEQUENCE</scope>
    <source>
        <strain evidence="6">Zm11</strain>
    </source>
</reference>
<name>A0A8D5FYK7_9PROT</name>
<organism evidence="6 7">
    <name type="scientific">Methyloradius palustris</name>
    <dbReference type="NCBI Taxonomy" id="2778876"/>
    <lineage>
        <taxon>Bacteria</taxon>
        <taxon>Pseudomonadati</taxon>
        <taxon>Pseudomonadota</taxon>
        <taxon>Betaproteobacteria</taxon>
        <taxon>Nitrosomonadales</taxon>
        <taxon>Methylophilaceae</taxon>
        <taxon>Methyloradius</taxon>
    </lineage>
</organism>